<dbReference type="CDD" id="cd02440">
    <property type="entry name" value="AdoMet_MTases"/>
    <property type="match status" value="1"/>
</dbReference>
<comment type="subcellular location">
    <subcellularLocation>
        <location evidence="2">Cytoplasm</location>
    </subcellularLocation>
</comment>
<dbReference type="EC" id="2.1.1.176" evidence="4"/>
<dbReference type="InterPro" id="IPR054728">
    <property type="entry name" value="RsmB-like_ferredoxin"/>
</dbReference>
<evidence type="ECO:0000256" key="7">
    <source>
        <dbReference type="ARBA" id="ARBA00022603"/>
    </source>
</evidence>
<comment type="similarity">
    <text evidence="3">Belongs to the NusB family.</text>
</comment>
<evidence type="ECO:0000256" key="4">
    <source>
        <dbReference type="ARBA" id="ARBA00012140"/>
    </source>
</evidence>
<dbReference type="NCBIfam" id="TIGR00563">
    <property type="entry name" value="rsmB"/>
    <property type="match status" value="1"/>
</dbReference>
<keyword evidence="13" id="KW-0804">Transcription</keyword>
<feature type="active site" description="Nucleophile" evidence="17">
    <location>
        <position position="383"/>
    </location>
</feature>
<dbReference type="PRINTS" id="PR02008">
    <property type="entry name" value="RCMTFAMILY"/>
</dbReference>
<evidence type="ECO:0000313" key="20">
    <source>
        <dbReference type="Proteomes" id="UP001559623"/>
    </source>
</evidence>
<evidence type="ECO:0000256" key="12">
    <source>
        <dbReference type="ARBA" id="ARBA00023015"/>
    </source>
</evidence>
<dbReference type="Gene3D" id="1.10.940.10">
    <property type="entry name" value="NusB-like"/>
    <property type="match status" value="1"/>
</dbReference>
<keyword evidence="20" id="KW-1185">Reference proteome</keyword>
<evidence type="ECO:0000256" key="10">
    <source>
        <dbReference type="ARBA" id="ARBA00022814"/>
    </source>
</evidence>
<sequence length="446" mass="49753">MDKARETALKALHEVNEKGAYANVALAQALRAAKLSDMDRRFVTELVYGAVKAGETLDWMLRRYLNRPLAKIPPMVRDILRLAMYQIFFLERVPVSAACNTAVELTKRYSHAGTVKFVNAVLRTAAREPEKATFPSGKGNETQHLALSSQHPVWLVRRWVQQFGYEEAVRLCTFDNEPAVLSLRTNTLKTTRKKLLECLQAEGVEAEASCWTPEGVLCRRHGALDDLMSLQEGFFQVQDESSMLVAHIVAPEPGDFVLDVCSAPGGKATHLAALMGDVGRIVALDIHEHKIRRLEENCKRLGIISVEPMLLDAREAGRHFAGQADCVLVDAPCSGLGVLRRKPDARWRKTPAELLALPILQKEILESAAGAVKPGGVLVYSTCTITRAENEEIIEAFLKDHEVFSLETAGEFLPLQKRREKMIQLYPQRDGTDGFFIARMKRRVDA</sequence>
<dbReference type="Pfam" id="PF01189">
    <property type="entry name" value="Methyltr_RsmB-F"/>
    <property type="match status" value="1"/>
</dbReference>
<evidence type="ECO:0000256" key="2">
    <source>
        <dbReference type="ARBA" id="ARBA00004496"/>
    </source>
</evidence>
<proteinExistence type="inferred from homology"/>
<comment type="similarity">
    <text evidence="17">Belongs to the class I-like SAM-binding methyltransferase superfamily. RsmB/NOP family.</text>
</comment>
<dbReference type="GO" id="GO:0008168">
    <property type="term" value="F:methyltransferase activity"/>
    <property type="evidence" value="ECO:0007669"/>
    <property type="project" value="UniProtKB-KW"/>
</dbReference>
<dbReference type="InterPro" id="IPR049560">
    <property type="entry name" value="MeTrfase_RsmB-F_NOP2_cat"/>
</dbReference>
<dbReference type="Pfam" id="PF01029">
    <property type="entry name" value="NusB"/>
    <property type="match status" value="1"/>
</dbReference>
<comment type="function">
    <text evidence="1">Specifically methylates the cytosine at position 967 (m5C967) of 16S rRNA.</text>
</comment>
<keyword evidence="7 17" id="KW-0489">Methyltransferase</keyword>
<evidence type="ECO:0000256" key="11">
    <source>
        <dbReference type="ARBA" id="ARBA00022884"/>
    </source>
</evidence>
<keyword evidence="5" id="KW-0963">Cytoplasm</keyword>
<gene>
    <name evidence="19" type="primary">rsmB</name>
    <name evidence="19" type="ORF">QCO44_01155</name>
</gene>
<dbReference type="PANTHER" id="PTHR22807:SF53">
    <property type="entry name" value="RIBOSOMAL RNA SMALL SUBUNIT METHYLTRANSFERASE B-RELATED"/>
    <property type="match status" value="1"/>
</dbReference>
<dbReference type="Proteomes" id="UP001559623">
    <property type="component" value="Unassembled WGS sequence"/>
</dbReference>
<evidence type="ECO:0000256" key="8">
    <source>
        <dbReference type="ARBA" id="ARBA00022679"/>
    </source>
</evidence>
<evidence type="ECO:0000313" key="19">
    <source>
        <dbReference type="EMBL" id="MEX5284251.1"/>
    </source>
</evidence>
<keyword evidence="8 17" id="KW-0808">Transferase</keyword>
<dbReference type="InterPro" id="IPR004573">
    <property type="entry name" value="rRNA_ssu_MeTfrase_B"/>
</dbReference>
<dbReference type="InterPro" id="IPR011605">
    <property type="entry name" value="NusB_fam"/>
</dbReference>
<dbReference type="NCBIfam" id="TIGR01951">
    <property type="entry name" value="nusB"/>
    <property type="match status" value="1"/>
</dbReference>
<keyword evidence="10" id="KW-0889">Transcription antitermination</keyword>
<keyword evidence="12" id="KW-0805">Transcription regulation</keyword>
<evidence type="ECO:0000256" key="5">
    <source>
        <dbReference type="ARBA" id="ARBA00022490"/>
    </source>
</evidence>
<dbReference type="PROSITE" id="PS51686">
    <property type="entry name" value="SAM_MT_RSMB_NOP"/>
    <property type="match status" value="1"/>
</dbReference>
<dbReference type="NCBIfam" id="NF011494">
    <property type="entry name" value="PRK14902.1"/>
    <property type="match status" value="1"/>
</dbReference>
<protein>
    <recommendedName>
        <fullName evidence="4">16S rRNA (cytosine(967)-C(5))-methyltransferase</fullName>
        <ecNumber evidence="4">2.1.1.176</ecNumber>
    </recommendedName>
    <alternativeName>
        <fullName evidence="14">16S rRNA m5C967 methyltransferase</fullName>
    </alternativeName>
    <alternativeName>
        <fullName evidence="15">rRNA (cytosine-C(5)-)-methyltransferase RsmB</fullName>
    </alternativeName>
</protein>
<evidence type="ECO:0000256" key="14">
    <source>
        <dbReference type="ARBA" id="ARBA00030399"/>
    </source>
</evidence>
<dbReference type="GO" id="GO:0032259">
    <property type="term" value="P:methylation"/>
    <property type="evidence" value="ECO:0007669"/>
    <property type="project" value="UniProtKB-KW"/>
</dbReference>
<feature type="domain" description="SAM-dependent MTase RsmB/NOP-type" evidence="18">
    <location>
        <begin position="171"/>
        <end position="443"/>
    </location>
</feature>
<evidence type="ECO:0000256" key="17">
    <source>
        <dbReference type="PROSITE-ProRule" id="PRU01023"/>
    </source>
</evidence>
<dbReference type="Gene3D" id="3.40.50.150">
    <property type="entry name" value="Vaccinia Virus protein VP39"/>
    <property type="match status" value="1"/>
</dbReference>
<accession>A0ABV3X232</accession>
<evidence type="ECO:0000256" key="1">
    <source>
        <dbReference type="ARBA" id="ARBA00002724"/>
    </source>
</evidence>
<name>A0ABV3X232_9FIRM</name>
<evidence type="ECO:0000256" key="6">
    <source>
        <dbReference type="ARBA" id="ARBA00022552"/>
    </source>
</evidence>
<dbReference type="Pfam" id="PF22458">
    <property type="entry name" value="RsmF-B_ferredox"/>
    <property type="match status" value="1"/>
</dbReference>
<comment type="catalytic activity">
    <reaction evidence="16">
        <text>cytidine(967) in 16S rRNA + S-adenosyl-L-methionine = 5-methylcytidine(967) in 16S rRNA + S-adenosyl-L-homocysteine + H(+)</text>
        <dbReference type="Rhea" id="RHEA:42748"/>
        <dbReference type="Rhea" id="RHEA-COMP:10219"/>
        <dbReference type="Rhea" id="RHEA-COMP:10220"/>
        <dbReference type="ChEBI" id="CHEBI:15378"/>
        <dbReference type="ChEBI" id="CHEBI:57856"/>
        <dbReference type="ChEBI" id="CHEBI:59789"/>
        <dbReference type="ChEBI" id="CHEBI:74483"/>
        <dbReference type="ChEBI" id="CHEBI:82748"/>
        <dbReference type="EC" id="2.1.1.176"/>
    </reaction>
</comment>
<dbReference type="RefSeq" id="WP_368845972.1">
    <property type="nucleotide sequence ID" value="NZ_CP194411.1"/>
</dbReference>
<feature type="binding site" evidence="17">
    <location>
        <position position="285"/>
    </location>
    <ligand>
        <name>S-adenosyl-L-methionine</name>
        <dbReference type="ChEBI" id="CHEBI:59789"/>
    </ligand>
</feature>
<dbReference type="EMBL" id="JARVLH010000001">
    <property type="protein sequence ID" value="MEX5284251.1"/>
    <property type="molecule type" value="Genomic_DNA"/>
</dbReference>
<dbReference type="Gene3D" id="3.30.70.1170">
    <property type="entry name" value="Sun protein, domain 3"/>
    <property type="match status" value="1"/>
</dbReference>
<evidence type="ECO:0000256" key="3">
    <source>
        <dbReference type="ARBA" id="ARBA00005952"/>
    </source>
</evidence>
<comment type="caution">
    <text evidence="19">The sequence shown here is derived from an EMBL/GenBank/DDBJ whole genome shotgun (WGS) entry which is preliminary data.</text>
</comment>
<reference evidence="19 20" key="1">
    <citation type="submission" date="2023-04" db="EMBL/GenBank/DDBJ databases">
        <title>Genome Sequence of Selenomonas sputigena ATCC 33150.</title>
        <authorList>
            <person name="Miller D.P."/>
            <person name="Anvari S."/>
            <person name="Polson S.W."/>
            <person name="Macdonald M."/>
            <person name="Mcdowell J.V."/>
        </authorList>
    </citation>
    <scope>NUCLEOTIDE SEQUENCE [LARGE SCALE GENOMIC DNA]</scope>
    <source>
        <strain evidence="19 20">ATCC 33150</strain>
    </source>
</reference>
<dbReference type="InterPro" id="IPR023267">
    <property type="entry name" value="RCMT"/>
</dbReference>
<organism evidence="19 20">
    <name type="scientific">Selenomonas sputigena</name>
    <dbReference type="NCBI Taxonomy" id="69823"/>
    <lineage>
        <taxon>Bacteria</taxon>
        <taxon>Bacillati</taxon>
        <taxon>Bacillota</taxon>
        <taxon>Negativicutes</taxon>
        <taxon>Selenomonadales</taxon>
        <taxon>Selenomonadaceae</taxon>
        <taxon>Selenomonas</taxon>
    </lineage>
</organism>
<dbReference type="SUPFAM" id="SSF53335">
    <property type="entry name" value="S-adenosyl-L-methionine-dependent methyltransferases"/>
    <property type="match status" value="1"/>
</dbReference>
<evidence type="ECO:0000256" key="15">
    <source>
        <dbReference type="ARBA" id="ARBA00031088"/>
    </source>
</evidence>
<keyword evidence="11 17" id="KW-0694">RNA-binding</keyword>
<dbReference type="InterPro" id="IPR029063">
    <property type="entry name" value="SAM-dependent_MTases_sf"/>
</dbReference>
<evidence type="ECO:0000256" key="13">
    <source>
        <dbReference type="ARBA" id="ARBA00023163"/>
    </source>
</evidence>
<feature type="binding site" evidence="17">
    <location>
        <begin position="261"/>
        <end position="267"/>
    </location>
    <ligand>
        <name>S-adenosyl-L-methionine</name>
        <dbReference type="ChEBI" id="CHEBI:59789"/>
    </ligand>
</feature>
<dbReference type="InterPro" id="IPR035926">
    <property type="entry name" value="NusB-like_sf"/>
</dbReference>
<feature type="binding site" evidence="17">
    <location>
        <position position="330"/>
    </location>
    <ligand>
        <name>S-adenosyl-L-methionine</name>
        <dbReference type="ChEBI" id="CHEBI:59789"/>
    </ligand>
</feature>
<keyword evidence="9 17" id="KW-0949">S-adenosyl-L-methionine</keyword>
<dbReference type="InterPro" id="IPR006027">
    <property type="entry name" value="NusB_RsmB_TIM44"/>
</dbReference>
<dbReference type="PANTHER" id="PTHR22807">
    <property type="entry name" value="NOP2 YEAST -RELATED NOL1/NOP2/FMU SUN DOMAIN-CONTAINING"/>
    <property type="match status" value="1"/>
</dbReference>
<dbReference type="InterPro" id="IPR001678">
    <property type="entry name" value="MeTrfase_RsmB-F_NOP2_dom"/>
</dbReference>
<feature type="binding site" evidence="17">
    <location>
        <position position="312"/>
    </location>
    <ligand>
        <name>S-adenosyl-L-methionine</name>
        <dbReference type="ChEBI" id="CHEBI:59789"/>
    </ligand>
</feature>
<dbReference type="SUPFAM" id="SSF48013">
    <property type="entry name" value="NusB-like"/>
    <property type="match status" value="1"/>
</dbReference>
<evidence type="ECO:0000256" key="9">
    <source>
        <dbReference type="ARBA" id="ARBA00022691"/>
    </source>
</evidence>
<evidence type="ECO:0000256" key="16">
    <source>
        <dbReference type="ARBA" id="ARBA00047283"/>
    </source>
</evidence>
<keyword evidence="6" id="KW-0698">rRNA processing</keyword>
<evidence type="ECO:0000259" key="18">
    <source>
        <dbReference type="PROSITE" id="PS51686"/>
    </source>
</evidence>